<comment type="caution">
    <text evidence="12">The sequence shown here is derived from an EMBL/GenBank/DDBJ whole genome shotgun (WGS) entry which is preliminary data.</text>
</comment>
<evidence type="ECO:0000256" key="10">
    <source>
        <dbReference type="SAM" id="Phobius"/>
    </source>
</evidence>
<keyword evidence="4" id="KW-0813">Transport</keyword>
<feature type="transmembrane region" description="Helical" evidence="10">
    <location>
        <begin position="30"/>
        <end position="52"/>
    </location>
</feature>
<dbReference type="Proteomes" id="UP000249166">
    <property type="component" value="Unassembled WGS sequence"/>
</dbReference>
<evidence type="ECO:0000256" key="9">
    <source>
        <dbReference type="ARBA" id="ARBA00023136"/>
    </source>
</evidence>
<comment type="similarity">
    <text evidence="2">Belongs to the ArsB family.</text>
</comment>
<feature type="transmembrane region" description="Helical" evidence="10">
    <location>
        <begin position="197"/>
        <end position="226"/>
    </location>
</feature>
<comment type="subcellular location">
    <subcellularLocation>
        <location evidence="1">Cell membrane</location>
        <topology evidence="1">Multi-pass membrane protein</topology>
    </subcellularLocation>
</comment>
<evidence type="ECO:0000256" key="1">
    <source>
        <dbReference type="ARBA" id="ARBA00004651"/>
    </source>
</evidence>
<feature type="transmembrane region" description="Helical" evidence="10">
    <location>
        <begin position="64"/>
        <end position="84"/>
    </location>
</feature>
<evidence type="ECO:0000256" key="5">
    <source>
        <dbReference type="ARBA" id="ARBA00022475"/>
    </source>
</evidence>
<dbReference type="RefSeq" id="WP_111905124.1">
    <property type="nucleotide sequence ID" value="NZ_QLNP01000098.1"/>
</dbReference>
<evidence type="ECO:0000256" key="6">
    <source>
        <dbReference type="ARBA" id="ARBA00022692"/>
    </source>
</evidence>
<dbReference type="PRINTS" id="PR00758">
    <property type="entry name" value="ARSENICPUMP"/>
</dbReference>
<organism evidence="12 13">
    <name type="scientific">Arthrobacter globiformis</name>
    <dbReference type="NCBI Taxonomy" id="1665"/>
    <lineage>
        <taxon>Bacteria</taxon>
        <taxon>Bacillati</taxon>
        <taxon>Actinomycetota</taxon>
        <taxon>Actinomycetes</taxon>
        <taxon>Micrococcales</taxon>
        <taxon>Micrococcaceae</taxon>
        <taxon>Arthrobacter</taxon>
    </lineage>
</organism>
<name>A0A328HBJ2_ARTGO</name>
<dbReference type="AlphaFoldDB" id="A0A328HBJ2"/>
<dbReference type="PANTHER" id="PTHR43302">
    <property type="entry name" value="TRANSPORTER ARSB-RELATED"/>
    <property type="match status" value="1"/>
</dbReference>
<dbReference type="OrthoDB" id="9774335at2"/>
<evidence type="ECO:0000256" key="4">
    <source>
        <dbReference type="ARBA" id="ARBA00022448"/>
    </source>
</evidence>
<keyword evidence="9 10" id="KW-0472">Membrane</keyword>
<proteinExistence type="inferred from homology"/>
<evidence type="ECO:0000256" key="2">
    <source>
        <dbReference type="ARBA" id="ARBA00006433"/>
    </source>
</evidence>
<feature type="transmembrane region" description="Helical" evidence="10">
    <location>
        <begin position="148"/>
        <end position="168"/>
    </location>
</feature>
<dbReference type="EMBL" id="QLNP01000098">
    <property type="protein sequence ID" value="RAM35946.1"/>
    <property type="molecule type" value="Genomic_DNA"/>
</dbReference>
<feature type="transmembrane region" description="Helical" evidence="10">
    <location>
        <begin position="313"/>
        <end position="336"/>
    </location>
</feature>
<feature type="transmembrane region" description="Helical" evidence="10">
    <location>
        <begin position="104"/>
        <end position="127"/>
    </location>
</feature>
<feature type="transmembrane region" description="Helical" evidence="10">
    <location>
        <begin position="348"/>
        <end position="372"/>
    </location>
</feature>
<protein>
    <submittedName>
        <fullName evidence="12">Arsenic transporter</fullName>
    </submittedName>
</protein>
<feature type="domain" description="Citrate transporter-like" evidence="11">
    <location>
        <begin position="2"/>
        <end position="315"/>
    </location>
</feature>
<reference evidence="12 13" key="1">
    <citation type="submission" date="2018-04" db="EMBL/GenBank/DDBJ databases">
        <title>Bacteria isolated from cave deposits of Manipur.</title>
        <authorList>
            <person name="Sahoo D."/>
            <person name="Sarangthem I."/>
            <person name="Nandeibam J."/>
        </authorList>
    </citation>
    <scope>NUCLEOTIDE SEQUENCE [LARGE SCALE GENOMIC DNA]</scope>
    <source>
        <strain evidence="13">mrc11</strain>
    </source>
</reference>
<dbReference type="InterPro" id="IPR004680">
    <property type="entry name" value="Cit_transptr-like_dom"/>
</dbReference>
<gene>
    <name evidence="12" type="ORF">DBZ45_17490</name>
</gene>
<keyword evidence="7" id="KW-0059">Arsenical resistance</keyword>
<evidence type="ECO:0000259" key="11">
    <source>
        <dbReference type="Pfam" id="PF03600"/>
    </source>
</evidence>
<dbReference type="GO" id="GO:0005886">
    <property type="term" value="C:plasma membrane"/>
    <property type="evidence" value="ECO:0007669"/>
    <property type="project" value="UniProtKB-SubCell"/>
</dbReference>
<accession>A0A328HBJ2</accession>
<evidence type="ECO:0000256" key="3">
    <source>
        <dbReference type="ARBA" id="ARBA00009843"/>
    </source>
</evidence>
<comment type="similarity">
    <text evidence="3">Belongs to the CitM (TC 2.A.11) transporter family.</text>
</comment>
<keyword evidence="5" id="KW-1003">Cell membrane</keyword>
<sequence length="377" mass="39255">MLLAGAACLGCGLLPWPAFGELAGRTVPVLAFVVAMTVVTELADYAGLFRVVTDRLSGLGRGNVFLLWLFVLGLSSVATAFLSLDTTAVLVTPVVVLLAVHAKIPPLPFALSTVWLANTASLLLPVSNLTNLLAQSHMSLSPLGFAKLMWAPAAVGLLVPALLLLLAFHRDLRGRYGPQPAHAAGDPTLLRASAGTLLVLLPALVSGIPVAVPAALAAGFLVAVFLWRRPAALRWSMLPWRPLMLTAGLFMVVETLHSHGLTEALAPAAGAGETFPDLLRLAALGAASANIANNLPAYLALEPVAGSPLRVGALLIGVNLGPLISPWASLATLLWHERLQSLNLRVRWGGFAVAGLVTVVLALPLAVLALWLGNGMP</sequence>
<dbReference type="PANTHER" id="PTHR43302:SF5">
    <property type="entry name" value="TRANSPORTER ARSB-RELATED"/>
    <property type="match status" value="1"/>
</dbReference>
<dbReference type="GO" id="GO:0015105">
    <property type="term" value="F:arsenite transmembrane transporter activity"/>
    <property type="evidence" value="ECO:0007669"/>
    <property type="project" value="InterPro"/>
</dbReference>
<keyword evidence="8 10" id="KW-1133">Transmembrane helix</keyword>
<evidence type="ECO:0000256" key="7">
    <source>
        <dbReference type="ARBA" id="ARBA00022849"/>
    </source>
</evidence>
<dbReference type="GO" id="GO:0046685">
    <property type="term" value="P:response to arsenic-containing substance"/>
    <property type="evidence" value="ECO:0007669"/>
    <property type="project" value="UniProtKB-KW"/>
</dbReference>
<dbReference type="Pfam" id="PF03600">
    <property type="entry name" value="CitMHS"/>
    <property type="match status" value="1"/>
</dbReference>
<keyword evidence="6 10" id="KW-0812">Transmembrane</keyword>
<evidence type="ECO:0000313" key="13">
    <source>
        <dbReference type="Proteomes" id="UP000249166"/>
    </source>
</evidence>
<evidence type="ECO:0000256" key="8">
    <source>
        <dbReference type="ARBA" id="ARBA00022989"/>
    </source>
</evidence>
<dbReference type="InterPro" id="IPR000802">
    <property type="entry name" value="Arsenical_pump_ArsB"/>
</dbReference>
<evidence type="ECO:0000313" key="12">
    <source>
        <dbReference type="EMBL" id="RAM35946.1"/>
    </source>
</evidence>